<dbReference type="FunFam" id="1.20.58.530:FF:000005">
    <property type="entry name" value="unconventional myosin-IXa isoform X1"/>
    <property type="match status" value="1"/>
</dbReference>
<dbReference type="FunFam" id="1.20.120.720:FF:000003">
    <property type="entry name" value="Putative unconventional myosin-IXa"/>
    <property type="match status" value="1"/>
</dbReference>
<dbReference type="GO" id="GO:0005096">
    <property type="term" value="F:GTPase activator activity"/>
    <property type="evidence" value="ECO:0007669"/>
    <property type="project" value="UniProtKB-KW"/>
</dbReference>
<keyword evidence="8" id="KW-0479">Metal-binding</keyword>
<evidence type="ECO:0000256" key="13">
    <source>
        <dbReference type="ARBA" id="ARBA00022840"/>
    </source>
</evidence>
<dbReference type="GO" id="GO:0005884">
    <property type="term" value="C:actin filament"/>
    <property type="evidence" value="ECO:0007669"/>
    <property type="project" value="TreeGrafter"/>
</dbReference>
<feature type="domain" description="Phorbol-ester/DAG-type" evidence="27">
    <location>
        <begin position="1325"/>
        <end position="1372"/>
    </location>
</feature>
<comment type="subcellular location">
    <subcellularLocation>
        <location evidence="3">Cell projection</location>
        <location evidence="3">Growth cone</location>
    </subcellularLocation>
    <subcellularLocation>
        <location evidence="2">Cytoplasm</location>
    </subcellularLocation>
    <subcellularLocation>
        <location evidence="1">Membrane</location>
        <topology evidence="1">Single-pass membrane protein</topology>
    </subcellularLocation>
    <subcellularLocation>
        <location evidence="22">Synapse</location>
    </subcellularLocation>
</comment>
<comment type="function">
    <text evidence="23">Myosins are actin-based motor molecules with ATPase activity. Unconventional myosins serve in intracellular movements. Regulates Rho by stimulating it's GTPase activity in neurons. Required for the regulation of neurite branching and motor neuron axon guidance.</text>
</comment>
<dbReference type="PROSITE" id="PS51456">
    <property type="entry name" value="MYOSIN_MOTOR"/>
    <property type="match status" value="1"/>
</dbReference>
<dbReference type="GO" id="GO:0034330">
    <property type="term" value="P:cell junction organization"/>
    <property type="evidence" value="ECO:0007669"/>
    <property type="project" value="UniProtKB-ARBA"/>
</dbReference>
<dbReference type="FunFam" id="3.10.20.90:FF:000121">
    <property type="entry name" value="unconventional myosin-IXa isoform X1"/>
    <property type="match status" value="1"/>
</dbReference>
<evidence type="ECO:0000256" key="18">
    <source>
        <dbReference type="ARBA" id="ARBA00023136"/>
    </source>
</evidence>
<dbReference type="Gene3D" id="3.40.850.10">
    <property type="entry name" value="Kinesin motor domain"/>
    <property type="match status" value="2"/>
</dbReference>
<evidence type="ECO:0000256" key="3">
    <source>
        <dbReference type="ARBA" id="ARBA00004624"/>
    </source>
</evidence>
<dbReference type="Gene3D" id="1.10.10.820">
    <property type="match status" value="1"/>
</dbReference>
<dbReference type="InterPro" id="IPR046349">
    <property type="entry name" value="C1-like_sf"/>
</dbReference>
<feature type="compositionally biased region" description="Basic and acidic residues" evidence="26">
    <location>
        <begin position="1123"/>
        <end position="1144"/>
    </location>
</feature>
<dbReference type="FunFam" id="3.40.850.10:FF:000008">
    <property type="entry name" value="Putative unconventional myosin-IXa"/>
    <property type="match status" value="1"/>
</dbReference>
<evidence type="ECO:0000313" key="32">
    <source>
        <dbReference type="Proteomes" id="UP000694549"/>
    </source>
</evidence>
<dbReference type="SMART" id="SM00015">
    <property type="entry name" value="IQ"/>
    <property type="match status" value="2"/>
</dbReference>
<dbReference type="InterPro" id="IPR046987">
    <property type="entry name" value="Myo9"/>
</dbReference>
<dbReference type="PANTHER" id="PTHR46184">
    <property type="entry name" value="UNCONVENTIONAL MYOSIN-IXB-LIKE PROTEIN"/>
    <property type="match status" value="1"/>
</dbReference>
<keyword evidence="11" id="KW-0863">Zinc-finger</keyword>
<evidence type="ECO:0000256" key="20">
    <source>
        <dbReference type="ARBA" id="ARBA00023203"/>
    </source>
</evidence>
<keyword evidence="20 24" id="KW-0009">Actin-binding</keyword>
<name>A0A8B9UA54_9AVES</name>
<keyword evidence="7" id="KW-0812">Transmembrane</keyword>
<feature type="region of interest" description="Actin-binding" evidence="24">
    <location>
        <begin position="802"/>
        <end position="824"/>
    </location>
</feature>
<evidence type="ECO:0000256" key="11">
    <source>
        <dbReference type="ARBA" id="ARBA00022771"/>
    </source>
</evidence>
<keyword evidence="18" id="KW-0472">Membrane</keyword>
<dbReference type="PRINTS" id="PR00193">
    <property type="entry name" value="MYOSINHEAVY"/>
</dbReference>
<dbReference type="SMART" id="SM00324">
    <property type="entry name" value="RhoGAP"/>
    <property type="match status" value="1"/>
</dbReference>
<dbReference type="SUPFAM" id="SSF54236">
    <property type="entry name" value="Ubiquitin-like"/>
    <property type="match status" value="1"/>
</dbReference>
<dbReference type="InterPro" id="IPR028558">
    <property type="entry name" value="RA_Myosin-IXa"/>
</dbReference>
<dbReference type="Pfam" id="PF00620">
    <property type="entry name" value="RhoGAP"/>
    <property type="match status" value="1"/>
</dbReference>
<dbReference type="Gene3D" id="1.10.555.10">
    <property type="entry name" value="Rho GTPase activation protein"/>
    <property type="match status" value="1"/>
</dbReference>
<evidence type="ECO:0000256" key="19">
    <source>
        <dbReference type="ARBA" id="ARBA00023175"/>
    </source>
</evidence>
<dbReference type="CDD" id="cd23767">
    <property type="entry name" value="IQCD"/>
    <property type="match status" value="1"/>
</dbReference>
<evidence type="ECO:0000256" key="24">
    <source>
        <dbReference type="PROSITE-ProRule" id="PRU00782"/>
    </source>
</evidence>
<evidence type="ECO:0000256" key="17">
    <source>
        <dbReference type="ARBA" id="ARBA00023123"/>
    </source>
</evidence>
<dbReference type="GO" id="GO:0045202">
    <property type="term" value="C:synapse"/>
    <property type="evidence" value="ECO:0007669"/>
    <property type="project" value="UniProtKB-SubCell"/>
</dbReference>
<comment type="similarity">
    <text evidence="4 24">Belongs to the TRAFAC class myosin-kinesin ATPase superfamily. Myosin family.</text>
</comment>
<evidence type="ECO:0000259" key="30">
    <source>
        <dbReference type="PROSITE" id="PS51456"/>
    </source>
</evidence>
<evidence type="ECO:0000256" key="26">
    <source>
        <dbReference type="SAM" id="MobiDB-lite"/>
    </source>
</evidence>
<evidence type="ECO:0000256" key="21">
    <source>
        <dbReference type="ARBA" id="ARBA00023273"/>
    </source>
</evidence>
<dbReference type="Gene3D" id="1.20.120.720">
    <property type="entry name" value="Myosin VI head, motor domain, U50 subdomain"/>
    <property type="match status" value="1"/>
</dbReference>
<dbReference type="InterPro" id="IPR002219">
    <property type="entry name" value="PKC_DAG/PE"/>
</dbReference>
<feature type="domain" description="Myosin motor" evidence="30">
    <location>
        <begin position="147"/>
        <end position="920"/>
    </location>
</feature>
<dbReference type="Gene3D" id="1.20.5.4820">
    <property type="match status" value="1"/>
</dbReference>
<keyword evidence="9" id="KW-0677">Repeat</keyword>
<feature type="domain" description="Rho-GAP" evidence="29">
    <location>
        <begin position="1387"/>
        <end position="1574"/>
    </location>
</feature>
<feature type="binding site" evidence="24">
    <location>
        <begin position="240"/>
        <end position="247"/>
    </location>
    <ligand>
        <name>ATP</name>
        <dbReference type="ChEBI" id="CHEBI:30616"/>
    </ligand>
</feature>
<dbReference type="GO" id="GO:0000146">
    <property type="term" value="F:microfilament motor activity"/>
    <property type="evidence" value="ECO:0007669"/>
    <property type="project" value="InterPro"/>
</dbReference>
<dbReference type="PROSITE" id="PS50081">
    <property type="entry name" value="ZF_DAG_PE_2"/>
    <property type="match status" value="1"/>
</dbReference>
<dbReference type="GO" id="GO:0016459">
    <property type="term" value="C:myosin complex"/>
    <property type="evidence" value="ECO:0007669"/>
    <property type="project" value="UniProtKB-KW"/>
</dbReference>
<keyword evidence="10 24" id="KW-0547">Nucleotide-binding</keyword>
<evidence type="ECO:0000259" key="27">
    <source>
        <dbReference type="PROSITE" id="PS50081"/>
    </source>
</evidence>
<keyword evidence="17 24" id="KW-0518">Myosin</keyword>
<dbReference type="Gene3D" id="3.30.60.20">
    <property type="match status" value="1"/>
</dbReference>
<dbReference type="FunFam" id="1.10.10.820:FF:000003">
    <property type="entry name" value="unconventional myosin-IXa isoform X1"/>
    <property type="match status" value="1"/>
</dbReference>
<feature type="compositionally biased region" description="Basic and acidic residues" evidence="26">
    <location>
        <begin position="1016"/>
        <end position="1054"/>
    </location>
</feature>
<dbReference type="PROSITE" id="PS50200">
    <property type="entry name" value="RA"/>
    <property type="match status" value="1"/>
</dbReference>
<dbReference type="GO" id="GO:0045198">
    <property type="term" value="P:establishment of epithelial cell apical/basal polarity"/>
    <property type="evidence" value="ECO:0007669"/>
    <property type="project" value="TreeGrafter"/>
</dbReference>
<evidence type="ECO:0000259" key="28">
    <source>
        <dbReference type="PROSITE" id="PS50200"/>
    </source>
</evidence>
<dbReference type="Gene3D" id="1.20.5.190">
    <property type="match status" value="1"/>
</dbReference>
<keyword evidence="6" id="KW-0963">Cytoplasm</keyword>
<keyword evidence="14" id="KW-1133">Transmembrane helix</keyword>
<keyword evidence="21" id="KW-0966">Cell projection</keyword>
<dbReference type="InterPro" id="IPR001609">
    <property type="entry name" value="Myosin_head_motor_dom-like"/>
</dbReference>
<evidence type="ECO:0000256" key="9">
    <source>
        <dbReference type="ARBA" id="ARBA00022737"/>
    </source>
</evidence>
<evidence type="ECO:0000256" key="12">
    <source>
        <dbReference type="ARBA" id="ARBA00022833"/>
    </source>
</evidence>
<keyword evidence="32" id="KW-1185">Reference proteome</keyword>
<keyword evidence="19 24" id="KW-0505">Motor protein</keyword>
<feature type="region of interest" description="Disordered" evidence="26">
    <location>
        <begin position="1674"/>
        <end position="1703"/>
    </location>
</feature>
<feature type="coiled-coil region" evidence="25">
    <location>
        <begin position="1068"/>
        <end position="1117"/>
    </location>
</feature>
<dbReference type="InterPro" id="IPR029071">
    <property type="entry name" value="Ubiquitin-like_domsf"/>
</dbReference>
<organism evidence="31 32">
    <name type="scientific">Anas zonorhyncha</name>
    <name type="common">Eastern spot-billed duck</name>
    <dbReference type="NCBI Taxonomy" id="75864"/>
    <lineage>
        <taxon>Eukaryota</taxon>
        <taxon>Metazoa</taxon>
        <taxon>Chordata</taxon>
        <taxon>Craniata</taxon>
        <taxon>Vertebrata</taxon>
        <taxon>Euteleostomi</taxon>
        <taxon>Archelosauria</taxon>
        <taxon>Archosauria</taxon>
        <taxon>Dinosauria</taxon>
        <taxon>Saurischia</taxon>
        <taxon>Theropoda</taxon>
        <taxon>Coelurosauria</taxon>
        <taxon>Aves</taxon>
        <taxon>Neognathae</taxon>
        <taxon>Galloanserae</taxon>
        <taxon>Anseriformes</taxon>
        <taxon>Anatidae</taxon>
        <taxon>Anatinae</taxon>
        <taxon>Anas</taxon>
    </lineage>
</organism>
<dbReference type="Gene3D" id="1.20.58.530">
    <property type="match status" value="2"/>
</dbReference>
<feature type="region of interest" description="Disordered" evidence="26">
    <location>
        <begin position="1123"/>
        <end position="1149"/>
    </location>
</feature>
<keyword evidence="12" id="KW-0862">Zinc</keyword>
<dbReference type="SMART" id="SM00109">
    <property type="entry name" value="C1"/>
    <property type="match status" value="1"/>
</dbReference>
<dbReference type="GO" id="GO:0008270">
    <property type="term" value="F:zinc ion binding"/>
    <property type="evidence" value="ECO:0007669"/>
    <property type="project" value="UniProtKB-KW"/>
</dbReference>
<dbReference type="GO" id="GO:0005524">
    <property type="term" value="F:ATP binding"/>
    <property type="evidence" value="ECO:0007669"/>
    <property type="project" value="UniProtKB-UniRule"/>
</dbReference>
<dbReference type="InterPro" id="IPR027417">
    <property type="entry name" value="P-loop_NTPase"/>
</dbReference>
<dbReference type="InterPro" id="IPR036961">
    <property type="entry name" value="Kinesin_motor_dom_sf"/>
</dbReference>
<dbReference type="Pfam" id="PF00063">
    <property type="entry name" value="Myosin_head"/>
    <property type="match status" value="2"/>
</dbReference>
<dbReference type="SUPFAM" id="SSF57889">
    <property type="entry name" value="Cysteine-rich domain"/>
    <property type="match status" value="1"/>
</dbReference>
<dbReference type="SUPFAM" id="SSF52540">
    <property type="entry name" value="P-loop containing nucleoside triphosphate hydrolases"/>
    <property type="match status" value="1"/>
</dbReference>
<keyword evidence="5" id="KW-0343">GTPase activation</keyword>
<evidence type="ECO:0000259" key="29">
    <source>
        <dbReference type="PROSITE" id="PS50238"/>
    </source>
</evidence>
<evidence type="ECO:0000256" key="15">
    <source>
        <dbReference type="ARBA" id="ARBA00023018"/>
    </source>
</evidence>
<evidence type="ECO:0000256" key="22">
    <source>
        <dbReference type="ARBA" id="ARBA00034103"/>
    </source>
</evidence>
<evidence type="ECO:0000256" key="8">
    <source>
        <dbReference type="ARBA" id="ARBA00022723"/>
    </source>
</evidence>
<evidence type="ECO:0000256" key="16">
    <source>
        <dbReference type="ARBA" id="ARBA00023054"/>
    </source>
</evidence>
<reference evidence="31" key="2">
    <citation type="submission" date="2025-09" db="UniProtKB">
        <authorList>
            <consortium name="Ensembl"/>
        </authorList>
    </citation>
    <scope>IDENTIFICATION</scope>
</reference>
<evidence type="ECO:0000256" key="4">
    <source>
        <dbReference type="ARBA" id="ARBA00008314"/>
    </source>
</evidence>
<dbReference type="InterPro" id="IPR000198">
    <property type="entry name" value="RhoGAP_dom"/>
</dbReference>
<proteinExistence type="inferred from homology"/>
<dbReference type="InterPro" id="IPR008936">
    <property type="entry name" value="Rho_GTPase_activation_prot"/>
</dbReference>
<evidence type="ECO:0000256" key="23">
    <source>
        <dbReference type="ARBA" id="ARBA00045589"/>
    </source>
</evidence>
<keyword evidence="16 25" id="KW-0175">Coiled coil</keyword>
<evidence type="ECO:0000313" key="31">
    <source>
        <dbReference type="Ensembl" id="ENSAZOP00000006495.1"/>
    </source>
</evidence>
<dbReference type="GO" id="GO:0051015">
    <property type="term" value="F:actin filament binding"/>
    <property type="evidence" value="ECO:0007669"/>
    <property type="project" value="TreeGrafter"/>
</dbReference>
<evidence type="ECO:0000256" key="1">
    <source>
        <dbReference type="ARBA" id="ARBA00004167"/>
    </source>
</evidence>
<dbReference type="GO" id="GO:0035556">
    <property type="term" value="P:intracellular signal transduction"/>
    <property type="evidence" value="ECO:0007669"/>
    <property type="project" value="InterPro"/>
</dbReference>
<feature type="compositionally biased region" description="Low complexity" evidence="26">
    <location>
        <begin position="1679"/>
        <end position="1699"/>
    </location>
</feature>
<dbReference type="SUPFAM" id="SSF48350">
    <property type="entry name" value="GTPase activation domain, GAP"/>
    <property type="match status" value="1"/>
</dbReference>
<feature type="compositionally biased region" description="Polar residues" evidence="26">
    <location>
        <begin position="1202"/>
        <end position="1211"/>
    </location>
</feature>
<dbReference type="Ensembl" id="ENSAZOT00000006929.1">
    <property type="protein sequence ID" value="ENSAZOP00000006495.1"/>
    <property type="gene ID" value="ENSAZOG00000003916.1"/>
</dbReference>
<evidence type="ECO:0000256" key="7">
    <source>
        <dbReference type="ARBA" id="ARBA00022692"/>
    </source>
</evidence>
<feature type="region of interest" description="Disordered" evidence="26">
    <location>
        <begin position="1201"/>
        <end position="1225"/>
    </location>
</feature>
<dbReference type="InterPro" id="IPR000159">
    <property type="entry name" value="RA_dom"/>
</dbReference>
<evidence type="ECO:0000256" key="6">
    <source>
        <dbReference type="ARBA" id="ARBA00022490"/>
    </source>
</evidence>
<dbReference type="GO" id="GO:0016020">
    <property type="term" value="C:membrane"/>
    <property type="evidence" value="ECO:0007669"/>
    <property type="project" value="UniProtKB-SubCell"/>
</dbReference>
<dbReference type="Gene3D" id="3.10.20.90">
    <property type="entry name" value="Phosphatidylinositol 3-kinase Catalytic Subunit, Chain A, domain 1"/>
    <property type="match status" value="1"/>
</dbReference>
<dbReference type="Pfam" id="PF00788">
    <property type="entry name" value="RA"/>
    <property type="match status" value="1"/>
</dbReference>
<feature type="domain" description="Ras-associating" evidence="28">
    <location>
        <begin position="15"/>
        <end position="113"/>
    </location>
</feature>
<dbReference type="PROSITE" id="PS50096">
    <property type="entry name" value="IQ"/>
    <property type="match status" value="1"/>
</dbReference>
<dbReference type="FunFam" id="3.30.60.20:FF:000020">
    <property type="entry name" value="Putative unconventional myosin-IXa"/>
    <property type="match status" value="1"/>
</dbReference>
<evidence type="ECO:0000256" key="10">
    <source>
        <dbReference type="ARBA" id="ARBA00022741"/>
    </source>
</evidence>
<evidence type="ECO:0000256" key="5">
    <source>
        <dbReference type="ARBA" id="ARBA00022468"/>
    </source>
</evidence>
<sequence>MSVNDVGGRRRFEDSEYTLHIYPGSIAEGTIYCPITARKTSTAAEVIDSLINKLQLEKTKCYVLAEVKEFGGEEWILNPTDCPVQRMMLWPRMALENRISGEDYRFLLREKNLDGSIHYGSLQSWLRVTEERRRMVERGFLPQPQQKDYDDLCSLPDLNEKTLLENLRNRFKQEKIYTYVGSILIVINPFKFLPIYNPKYVKMYDNHQLGKLEPHIYAVADVAYHAMLQRRKNQCIVISGESGSGKTQSTNFLIHHLTALSQKGFASGVEQIILGAGPVLEAFGNAKTAHNNNSSRFGKFIQVNYQETGTVRGAYVEKYLLEKSRLVYQEHNERNYHVFYYLLAGASEEERSAFHLKQPEEYHYLNQDCFSVEGEDLKHDFERLQLAMEMVGFLPKTRRQIFSLLSAILHLGNIRYKKKTYRDDSIDICNPEILPIVSDLLEVKEEMLFEALVTRKTVTVGEKLILPYKLAEAVTVRNSMAKSLYSALFDWIVFRINHALLNSKDMEESTKTLSIGVLDIFGFEDYENNSFEQFCINFANERLQHYFNQHIFKLEQEEYRAEGISWHNIDYIDNSGCINLISKKPTGLLHLLDEESNFPQATNQTLLDKFKRQHEGNSYIEFPAVMEPAFIIKHYAGKVKYGVKDFREKNTDHMRPDIVALLRSSKNAFICGMIGIDPVAVFRWAVLRAFFRAMVAFREAGKRYIEKKTGKCANFLTLVYVFHQQHGSNIWLPSQAPRQLCRSLFLFIKNKLSLSLLQHLLDVKSLKHLTNLTLHDRITKSLLHLHKKKKPPSISAQFQASLNKLMETLGQAEPYFVKCIRSNAEKLPLRFSDSLVLRQLRYTGMLETVRIRQSGYSCKYSFQDFVNHFHVLLPQGISPSKHNIHDFFRKIKLNPDNYQVGRTMVFVKERERQLLQDLLHQEVLRRITLLQRWFRFVERRRFLQMQFAAHLIQSCWREHSKRRHDAATSIQAAWRGHCAKRLYRASRSKIISLQAACRGYLQSLVENNLRNKAAEREEKTVTFSEIRKDSEQDQGKALGREEGEKSSAKREERGTAAATQTHSPDSVIKRLEKLNVEKEERQKQLQLQNEREMMEQIRQQKEILERQRKAFEQLEKQGRVEALQRAELSRTKDPTLKPSKKADSRPQSALILHPQGTTTAGTPTSSVDIKGLTVGNRGGSPAHGAAKDRPVSMFMERREGQAGTTLESRCSSRLAPDPRDVLGSPFSRTERLRQPRAPHQATEETRASSMFFTPKDNPFGLQLDFCPSSPWGYWSKKETQIAGWFCVKAHLGEQAMSGSLFCSRLHPALFLTTESFSSQVEEHNGHIFKATQYSIPTYCEYCSSLIWIMDRASVLCKYACHKKCCLKTTTKCSKKYDPELSSRQFGVELSRLTSEERAVPVLVEKLINYIEMHGLYTEGIYRKSGSTNKIKELRQGLDTDIDNVNLDDYNIHVIASVFKQWLRDLPNPLMTFELYEEFLRAMGKEHPLPLKEVYSVIDQLSRTHLSTLERLIFHLVRIALQEETNRMSANALAIVFAPCILRCPDTTDPLQSVQDISKTTTCVELIVIEQMNKYKARLKDINSLEFAENKAKSRLSLIRRSMVRRCARPCCSRTRVPFPAPREFAARRRSGVPVVCLSQPRRISVLQQGKSDLPLALTLSSLLSSPFTQNNPALPPPAYSSLPAPLHLPNHPTPSSTGPVPSPMAAPRVFRELHKNKSPAKVMGKVCQKPERRHRGDVVA</sequence>
<evidence type="ECO:0000256" key="2">
    <source>
        <dbReference type="ARBA" id="ARBA00004496"/>
    </source>
</evidence>
<dbReference type="FunFam" id="1.10.555.10:FF:000009">
    <property type="entry name" value="unconventional myosin-IXa isoform X1"/>
    <property type="match status" value="1"/>
</dbReference>
<reference evidence="31" key="1">
    <citation type="submission" date="2025-08" db="UniProtKB">
        <authorList>
            <consortium name="Ensembl"/>
        </authorList>
    </citation>
    <scope>IDENTIFICATION</scope>
</reference>
<dbReference type="GO" id="GO:0044295">
    <property type="term" value="C:axonal growth cone"/>
    <property type="evidence" value="ECO:0007669"/>
    <property type="project" value="TreeGrafter"/>
</dbReference>
<dbReference type="FunFam" id="3.40.850.10:FF:000013">
    <property type="entry name" value="unconventional myosin-IXa isoform X1"/>
    <property type="match status" value="1"/>
</dbReference>
<dbReference type="Proteomes" id="UP000694549">
    <property type="component" value="Unplaced"/>
</dbReference>
<dbReference type="SMART" id="SM00314">
    <property type="entry name" value="RA"/>
    <property type="match status" value="1"/>
</dbReference>
<keyword evidence="15" id="KW-0770">Synapse</keyword>
<evidence type="ECO:0000256" key="25">
    <source>
        <dbReference type="SAM" id="Coils"/>
    </source>
</evidence>
<dbReference type="GO" id="GO:0005737">
    <property type="term" value="C:cytoplasm"/>
    <property type="evidence" value="ECO:0007669"/>
    <property type="project" value="UniProtKB-SubCell"/>
</dbReference>
<dbReference type="PROSITE" id="PS50238">
    <property type="entry name" value="RHOGAP"/>
    <property type="match status" value="1"/>
</dbReference>
<dbReference type="InterPro" id="IPR036023">
    <property type="entry name" value="MYSc_Myo9"/>
</dbReference>
<dbReference type="CDD" id="cd01385">
    <property type="entry name" value="MYSc_Myo9"/>
    <property type="match status" value="1"/>
</dbReference>
<dbReference type="CDD" id="cd17216">
    <property type="entry name" value="RA_Myosin-IXa"/>
    <property type="match status" value="1"/>
</dbReference>
<dbReference type="SMART" id="SM00242">
    <property type="entry name" value="MYSc"/>
    <property type="match status" value="1"/>
</dbReference>
<keyword evidence="13 24" id="KW-0067">ATP-binding</keyword>
<dbReference type="PANTHER" id="PTHR46184:SF3">
    <property type="entry name" value="UNCONVENTIONAL MYOSIN-IXA"/>
    <property type="match status" value="1"/>
</dbReference>
<evidence type="ECO:0000256" key="14">
    <source>
        <dbReference type="ARBA" id="ARBA00022989"/>
    </source>
</evidence>
<dbReference type="InterPro" id="IPR000048">
    <property type="entry name" value="IQ_motif_EF-hand-BS"/>
</dbReference>
<dbReference type="FunFam" id="1.20.58.530:FF:000009">
    <property type="entry name" value="unconventional myosin-IXb isoform X1"/>
    <property type="match status" value="1"/>
</dbReference>
<feature type="region of interest" description="Disordered" evidence="26">
    <location>
        <begin position="1016"/>
        <end position="1066"/>
    </location>
</feature>
<protein>
    <submittedName>
        <fullName evidence="31">Myosin IXA</fullName>
    </submittedName>
</protein>
<accession>A0A8B9UA54</accession>